<dbReference type="GO" id="GO:0015205">
    <property type="term" value="F:nucleobase transmembrane transporter activity"/>
    <property type="evidence" value="ECO:0007669"/>
    <property type="project" value="TreeGrafter"/>
</dbReference>
<dbReference type="VEuPathDB" id="FungiDB:SCHCODRAFT_02675646"/>
<dbReference type="RefSeq" id="XP_003038587.1">
    <property type="nucleotide sequence ID" value="XM_003038541.1"/>
</dbReference>
<evidence type="ECO:0000313" key="7">
    <source>
        <dbReference type="EMBL" id="EFJ03685.1"/>
    </source>
</evidence>
<feature type="transmembrane region" description="Helical" evidence="6">
    <location>
        <begin position="387"/>
        <end position="412"/>
    </location>
</feature>
<dbReference type="Proteomes" id="UP000007431">
    <property type="component" value="Unassembled WGS sequence"/>
</dbReference>
<feature type="transmembrane region" description="Helical" evidence="6">
    <location>
        <begin position="200"/>
        <end position="220"/>
    </location>
</feature>
<dbReference type="InParanoid" id="D8PPQ0"/>
<comment type="similarity">
    <text evidence="2">Belongs to the purine-cytosine permease (2.A.39) family.</text>
</comment>
<gene>
    <name evidence="7" type="ORF">SCHCODRAFT_231395</name>
</gene>
<evidence type="ECO:0000256" key="5">
    <source>
        <dbReference type="ARBA" id="ARBA00023136"/>
    </source>
</evidence>
<dbReference type="InterPro" id="IPR001248">
    <property type="entry name" value="Pur-cyt_permease"/>
</dbReference>
<name>D8PPQ0_SCHCM</name>
<evidence type="ECO:0000256" key="1">
    <source>
        <dbReference type="ARBA" id="ARBA00004141"/>
    </source>
</evidence>
<keyword evidence="4 6" id="KW-1133">Transmembrane helix</keyword>
<feature type="transmembrane region" description="Helical" evidence="6">
    <location>
        <begin position="516"/>
        <end position="535"/>
    </location>
</feature>
<evidence type="ECO:0000256" key="2">
    <source>
        <dbReference type="ARBA" id="ARBA00008974"/>
    </source>
</evidence>
<evidence type="ECO:0000313" key="8">
    <source>
        <dbReference type="Proteomes" id="UP000007431"/>
    </source>
</evidence>
<evidence type="ECO:0000256" key="6">
    <source>
        <dbReference type="SAM" id="Phobius"/>
    </source>
</evidence>
<proteinExistence type="inferred from homology"/>
<feature type="transmembrane region" description="Helical" evidence="6">
    <location>
        <begin position="173"/>
        <end position="193"/>
    </location>
</feature>
<feature type="transmembrane region" description="Helical" evidence="6">
    <location>
        <begin position="324"/>
        <end position="343"/>
    </location>
</feature>
<reference evidence="7 8" key="1">
    <citation type="journal article" date="2010" name="Nat. Biotechnol.">
        <title>Genome sequence of the model mushroom Schizophyllum commune.</title>
        <authorList>
            <person name="Ohm R.A."/>
            <person name="de Jong J.F."/>
            <person name="Lugones L.G."/>
            <person name="Aerts A."/>
            <person name="Kothe E."/>
            <person name="Stajich J.E."/>
            <person name="de Vries R.P."/>
            <person name="Record E."/>
            <person name="Levasseur A."/>
            <person name="Baker S.E."/>
            <person name="Bartholomew K.A."/>
            <person name="Coutinho P.M."/>
            <person name="Erdmann S."/>
            <person name="Fowler T.J."/>
            <person name="Gathman A.C."/>
            <person name="Lombard V."/>
            <person name="Henrissat B."/>
            <person name="Knabe N."/>
            <person name="Kuees U."/>
            <person name="Lilly W.W."/>
            <person name="Lindquist E."/>
            <person name="Lucas S."/>
            <person name="Magnuson J.K."/>
            <person name="Piumi F."/>
            <person name="Raudaskoski M."/>
            <person name="Salamov A."/>
            <person name="Schmutz J."/>
            <person name="Schwarze F.W.M.R."/>
            <person name="vanKuyk P.A."/>
            <person name="Horton J.S."/>
            <person name="Grigoriev I.V."/>
            <person name="Woesten H.A.B."/>
        </authorList>
    </citation>
    <scope>NUCLEOTIDE SEQUENCE [LARGE SCALE GENOMIC DNA]</scope>
    <source>
        <strain evidence="8">H4-8 / FGSC 9210</strain>
    </source>
</reference>
<dbReference type="AlphaFoldDB" id="D8PPQ0"/>
<dbReference type="FunFam" id="1.10.4160.10:FF:000001">
    <property type="entry name" value="Uracil permease, putative"/>
    <property type="match status" value="1"/>
</dbReference>
<dbReference type="EMBL" id="GL377302">
    <property type="protein sequence ID" value="EFJ03685.1"/>
    <property type="molecule type" value="Genomic_DNA"/>
</dbReference>
<keyword evidence="8" id="KW-1185">Reference proteome</keyword>
<feature type="transmembrane region" description="Helical" evidence="6">
    <location>
        <begin position="470"/>
        <end position="495"/>
    </location>
</feature>
<dbReference type="OrthoDB" id="2018619at2759"/>
<dbReference type="PANTHER" id="PTHR30618">
    <property type="entry name" value="NCS1 FAMILY PURINE/PYRIMIDINE TRANSPORTER"/>
    <property type="match status" value="1"/>
</dbReference>
<dbReference type="CDD" id="cd11482">
    <property type="entry name" value="SLC-NCS1sbd_NRT1-like"/>
    <property type="match status" value="1"/>
</dbReference>
<sequence>MKLSRLRIEAEDAQLETGCDGEVIRCQRDLLPVAPLPDGPRKWGTFHLLGYWIAEGFGISQYQTASTAVASGLSPGATIGAVFLGHGLVSIACALNAWVGATYGINFPVFARASFGIRGTTLAVLCRAVSAIVWFGTQSYQGGQCVAVMISAIWPSFKRFPNHLPESAHVTSSQLLCFFLFYLMQLPCLYIHISKLRYLFLFKVMIMPIFGLTLFGWAVGRAHGFGPIFSEGTASGSIPPAVMFFSAMTSAIAGKATLALNICDFTRYAKSSRTAALTNVFALTVPVTLCVILGVVVTSAAQVIYGVSTWNPLQVCELWNNRPAQFFAGFCWALSVLVTNISANSTAVGNDLAILFPKYVNIRRGQYICAVLAVATCPWTIQNSATSFTAFLGGYSIFLGPICGIMLADYFILRRRYMNLTALYRQGPAPYWYWHGFNFRAIAAFALALIPNLPGFVEKVNHHNNIPKAATYIFSCVWPVGVLVGAALYLIFSAIWTPSAIPRPPSPAEWREEVSIIVRELGMVFGWLGTGLLLYSRIPIFKTFQSQEDCLPVSLSLDHLDKPLKRHILDILDFVRVYSKGVARPVIIPAGGGGNDRHTLTCNWVATGFSLGIFVAAAIKAAPRRCCCSLMPSGRLRNRAERIRASCCAEGWVYRVRGVYCTAWSDIVQSRAG</sequence>
<keyword evidence="5 6" id="KW-0472">Membrane</keyword>
<feature type="transmembrane region" description="Helical" evidence="6">
    <location>
        <begin position="275"/>
        <end position="304"/>
    </location>
</feature>
<comment type="subcellular location">
    <subcellularLocation>
        <location evidence="1">Membrane</location>
        <topology evidence="1">Multi-pass membrane protein</topology>
    </subcellularLocation>
</comment>
<dbReference type="HOGENOM" id="CLU_021555_4_1_1"/>
<dbReference type="InterPro" id="IPR012681">
    <property type="entry name" value="NCS1"/>
</dbReference>
<dbReference type="GO" id="GO:0005886">
    <property type="term" value="C:plasma membrane"/>
    <property type="evidence" value="ECO:0007669"/>
    <property type="project" value="TreeGrafter"/>
</dbReference>
<keyword evidence="3 6" id="KW-0812">Transmembrane</keyword>
<feature type="transmembrane region" description="Helical" evidence="6">
    <location>
        <begin position="240"/>
        <end position="263"/>
    </location>
</feature>
<evidence type="ECO:0000256" key="3">
    <source>
        <dbReference type="ARBA" id="ARBA00022692"/>
    </source>
</evidence>
<dbReference type="NCBIfam" id="TIGR00800">
    <property type="entry name" value="ncs1"/>
    <property type="match status" value="1"/>
</dbReference>
<dbReference type="GeneID" id="9584884"/>
<feature type="transmembrane region" description="Helical" evidence="6">
    <location>
        <begin position="432"/>
        <end position="450"/>
    </location>
</feature>
<dbReference type="OMA" id="LPLLWIH"/>
<dbReference type="InterPro" id="IPR045225">
    <property type="entry name" value="Uracil/uridine/allantoin_perm"/>
</dbReference>
<dbReference type="Gene3D" id="1.10.4160.10">
    <property type="entry name" value="Hydantoin permease"/>
    <property type="match status" value="1"/>
</dbReference>
<evidence type="ECO:0000256" key="4">
    <source>
        <dbReference type="ARBA" id="ARBA00022989"/>
    </source>
</evidence>
<organism evidence="8">
    <name type="scientific">Schizophyllum commune (strain H4-8 / FGSC 9210)</name>
    <name type="common">Split gill fungus</name>
    <dbReference type="NCBI Taxonomy" id="578458"/>
    <lineage>
        <taxon>Eukaryota</taxon>
        <taxon>Fungi</taxon>
        <taxon>Dikarya</taxon>
        <taxon>Basidiomycota</taxon>
        <taxon>Agaricomycotina</taxon>
        <taxon>Agaricomycetes</taxon>
        <taxon>Agaricomycetidae</taxon>
        <taxon>Agaricales</taxon>
        <taxon>Schizophyllaceae</taxon>
        <taxon>Schizophyllum</taxon>
    </lineage>
</organism>
<protein>
    <submittedName>
        <fullName evidence="7">Uncharacterized protein</fullName>
    </submittedName>
</protein>
<dbReference type="eggNOG" id="KOG2466">
    <property type="taxonomic scope" value="Eukaryota"/>
</dbReference>
<accession>D8PPQ0</accession>
<dbReference type="PANTHER" id="PTHR30618:SF0">
    <property type="entry name" value="PURINE-URACIL PERMEASE NCS1"/>
    <property type="match status" value="1"/>
</dbReference>
<dbReference type="KEGG" id="scm:SCHCO_02675646"/>
<dbReference type="Pfam" id="PF02133">
    <property type="entry name" value="Transp_cyt_pur"/>
    <property type="match status" value="1"/>
</dbReference>